<proteinExistence type="predicted"/>
<reference evidence="1" key="1">
    <citation type="submission" date="2023-10" db="EMBL/GenBank/DDBJ databases">
        <title>Genome assembly of Pristionchus species.</title>
        <authorList>
            <person name="Yoshida K."/>
            <person name="Sommer R.J."/>
        </authorList>
    </citation>
    <scope>NUCLEOTIDE SEQUENCE</scope>
    <source>
        <strain evidence="1">RS5133</strain>
    </source>
</reference>
<dbReference type="Proteomes" id="UP001432322">
    <property type="component" value="Unassembled WGS sequence"/>
</dbReference>
<organism evidence="1 2">
    <name type="scientific">Pristionchus fissidentatus</name>
    <dbReference type="NCBI Taxonomy" id="1538716"/>
    <lineage>
        <taxon>Eukaryota</taxon>
        <taxon>Metazoa</taxon>
        <taxon>Ecdysozoa</taxon>
        <taxon>Nematoda</taxon>
        <taxon>Chromadorea</taxon>
        <taxon>Rhabditida</taxon>
        <taxon>Rhabditina</taxon>
        <taxon>Diplogasteromorpha</taxon>
        <taxon>Diplogasteroidea</taxon>
        <taxon>Neodiplogasteridae</taxon>
        <taxon>Pristionchus</taxon>
    </lineage>
</organism>
<evidence type="ECO:0000313" key="1">
    <source>
        <dbReference type="EMBL" id="GMT30977.1"/>
    </source>
</evidence>
<comment type="caution">
    <text evidence="1">The sequence shown here is derived from an EMBL/GenBank/DDBJ whole genome shotgun (WGS) entry which is preliminary data.</text>
</comment>
<name>A0AAV5WIZ0_9BILA</name>
<sequence length="76" mass="8306">LSLSSYPLDHSSPPDFLILPPYPPPSTRSSCSHSSDFPIASLLYLSWYPLRYPFRLAISTSAPWATPSSSPSPLPS</sequence>
<keyword evidence="2" id="KW-1185">Reference proteome</keyword>
<feature type="non-terminal residue" evidence="1">
    <location>
        <position position="1"/>
    </location>
</feature>
<evidence type="ECO:0000313" key="2">
    <source>
        <dbReference type="Proteomes" id="UP001432322"/>
    </source>
</evidence>
<protein>
    <submittedName>
        <fullName evidence="1">Uncharacterized protein</fullName>
    </submittedName>
</protein>
<dbReference type="EMBL" id="BTSY01000005">
    <property type="protein sequence ID" value="GMT30977.1"/>
    <property type="molecule type" value="Genomic_DNA"/>
</dbReference>
<gene>
    <name evidence="1" type="ORF">PFISCL1PPCAC_22274</name>
</gene>
<accession>A0AAV5WIZ0</accession>
<feature type="non-terminal residue" evidence="1">
    <location>
        <position position="76"/>
    </location>
</feature>
<dbReference type="AlphaFoldDB" id="A0AAV5WIZ0"/>